<reference evidence="11 12" key="1">
    <citation type="submission" date="2014-05" db="EMBL/GenBank/DDBJ databases">
        <title>Draft genome sequence of a rare smut relative, Tilletiaria anomala UBC 951.</title>
        <authorList>
            <consortium name="DOE Joint Genome Institute"/>
            <person name="Toome M."/>
            <person name="Kuo A."/>
            <person name="Henrissat B."/>
            <person name="Lipzen A."/>
            <person name="Tritt A."/>
            <person name="Yoshinaga Y."/>
            <person name="Zane M."/>
            <person name="Barry K."/>
            <person name="Grigoriev I.V."/>
            <person name="Spatafora J.W."/>
            <person name="Aimea M.C."/>
        </authorList>
    </citation>
    <scope>NUCLEOTIDE SEQUENCE [LARGE SCALE GENOMIC DNA]</scope>
    <source>
        <strain evidence="11 12">UBC 951</strain>
    </source>
</reference>
<dbReference type="AlphaFoldDB" id="A0A066WR27"/>
<evidence type="ECO:0000256" key="3">
    <source>
        <dbReference type="ARBA" id="ARBA00022571"/>
    </source>
</evidence>
<dbReference type="Pfam" id="PF01960">
    <property type="entry name" value="ArgJ"/>
    <property type="match status" value="1"/>
</dbReference>
<dbReference type="Gene3D" id="3.10.20.340">
    <property type="entry name" value="ArgJ beta chain, C-terminal domain"/>
    <property type="match status" value="1"/>
</dbReference>
<dbReference type="GO" id="GO:0004042">
    <property type="term" value="F:L-glutamate N-acetyltransferase activity"/>
    <property type="evidence" value="ECO:0007669"/>
    <property type="project" value="UniProtKB-UniRule"/>
</dbReference>
<comment type="function">
    <text evidence="10">Catalyzes two activities which are involved in the cyclic version of arginine biosynthesis: the synthesis of acetylglutamate from glutamate and acetyl-CoA, and of ornithine by transacetylation between acetylornithine and glutamate.</text>
</comment>
<dbReference type="GO" id="GO:0005759">
    <property type="term" value="C:mitochondrial matrix"/>
    <property type="evidence" value="ECO:0007669"/>
    <property type="project" value="UniProtKB-SubCell"/>
</dbReference>
<dbReference type="GO" id="GO:0006592">
    <property type="term" value="P:ornithine biosynthetic process"/>
    <property type="evidence" value="ECO:0007669"/>
    <property type="project" value="TreeGrafter"/>
</dbReference>
<evidence type="ECO:0000256" key="7">
    <source>
        <dbReference type="ARBA" id="ARBA00023128"/>
    </source>
</evidence>
<gene>
    <name evidence="11" type="ORF">K437DRAFT_218941</name>
</gene>
<feature type="active site" description="Nucleophile" evidence="10">
    <location>
        <position position="245"/>
    </location>
</feature>
<feature type="binding site" evidence="10">
    <location>
        <position position="201"/>
    </location>
    <ligand>
        <name>substrate</name>
    </ligand>
</feature>
<evidence type="ECO:0000256" key="5">
    <source>
        <dbReference type="ARBA" id="ARBA00022679"/>
    </source>
</evidence>
<dbReference type="FunFam" id="3.30.2330.10:FF:000001">
    <property type="entry name" value="Arginine biosynthesis bifunctional protein ArgJ, mitochondrial"/>
    <property type="match status" value="1"/>
</dbReference>
<comment type="catalytic activity">
    <reaction evidence="10">
        <text>N(2)-acetyl-L-ornithine + L-glutamate = N-acetyl-L-glutamate + L-ornithine</text>
        <dbReference type="Rhea" id="RHEA:15349"/>
        <dbReference type="ChEBI" id="CHEBI:29985"/>
        <dbReference type="ChEBI" id="CHEBI:44337"/>
        <dbReference type="ChEBI" id="CHEBI:46911"/>
        <dbReference type="ChEBI" id="CHEBI:57805"/>
        <dbReference type="EC" id="2.3.1.35"/>
    </reaction>
</comment>
<dbReference type="NCBIfam" id="TIGR00120">
    <property type="entry name" value="ArgJ"/>
    <property type="match status" value="1"/>
</dbReference>
<dbReference type="OMA" id="WGRIVMA"/>
<comment type="PTM">
    <text evidence="10">The alpha and beta chains are autoproteolytically processed from a single precursor protein within the mitochondrion.</text>
</comment>
<evidence type="ECO:0000313" key="12">
    <source>
        <dbReference type="Proteomes" id="UP000027361"/>
    </source>
</evidence>
<dbReference type="EC" id="2.3.1.35" evidence="10"/>
<dbReference type="HAMAP" id="MF_01106">
    <property type="entry name" value="ArgJ"/>
    <property type="match status" value="1"/>
</dbReference>
<dbReference type="RefSeq" id="XP_013246288.1">
    <property type="nucleotide sequence ID" value="XM_013390834.1"/>
</dbReference>
<evidence type="ECO:0000256" key="4">
    <source>
        <dbReference type="ARBA" id="ARBA00022605"/>
    </source>
</evidence>
<keyword evidence="6 10" id="KW-0068">Autocatalytic cleavage</keyword>
<dbReference type="GO" id="GO:0006526">
    <property type="term" value="P:L-arginine biosynthetic process"/>
    <property type="evidence" value="ECO:0007669"/>
    <property type="project" value="UniProtKB-UniRule"/>
</dbReference>
<dbReference type="UniPathway" id="UPA00068">
    <property type="reaction ID" value="UER00106"/>
</dbReference>
<keyword evidence="12" id="KW-1185">Reference proteome</keyword>
<evidence type="ECO:0000256" key="2">
    <source>
        <dbReference type="ARBA" id="ARBA00006774"/>
    </source>
</evidence>
<feature type="binding site" evidence="10">
    <location>
        <position position="508"/>
    </location>
    <ligand>
        <name>substrate</name>
    </ligand>
</feature>
<comment type="catalytic activity">
    <reaction evidence="10">
        <text>L-glutamate + acetyl-CoA = N-acetyl-L-glutamate + CoA + H(+)</text>
        <dbReference type="Rhea" id="RHEA:24292"/>
        <dbReference type="ChEBI" id="CHEBI:15378"/>
        <dbReference type="ChEBI" id="CHEBI:29985"/>
        <dbReference type="ChEBI" id="CHEBI:44337"/>
        <dbReference type="ChEBI" id="CHEBI:57287"/>
        <dbReference type="ChEBI" id="CHEBI:57288"/>
        <dbReference type="EC" id="2.3.1.1"/>
    </reaction>
</comment>
<dbReference type="InParanoid" id="A0A066WR27"/>
<evidence type="ECO:0000256" key="1">
    <source>
        <dbReference type="ARBA" id="ARBA00004305"/>
    </source>
</evidence>
<dbReference type="InterPro" id="IPR016117">
    <property type="entry name" value="ArgJ-like_dom_sf"/>
</dbReference>
<feature type="site" description="Involved in the stabilization of negative charge on the oxyanion by the formation of the oxyanion hole" evidence="10">
    <location>
        <position position="160"/>
    </location>
</feature>
<dbReference type="PANTHER" id="PTHR23100:SF0">
    <property type="entry name" value="ARGININE BIOSYNTHESIS BIFUNCTIONAL PROTEIN ARGJ, MITOCHONDRIAL"/>
    <property type="match status" value="1"/>
</dbReference>
<dbReference type="CDD" id="cd02152">
    <property type="entry name" value="OAT"/>
    <property type="match status" value="1"/>
</dbReference>
<comment type="subcellular location">
    <subcellularLocation>
        <location evidence="1 10">Mitochondrion matrix</location>
    </subcellularLocation>
</comment>
<comment type="subunit">
    <text evidence="10">Heterodimer of an alpha and a beta chain.</text>
</comment>
<dbReference type="GeneID" id="25262213"/>
<dbReference type="OrthoDB" id="2017946at2759"/>
<keyword evidence="8 10" id="KW-0511">Multifunctional enzyme</keyword>
<accession>A0A066WR27</accession>
<protein>
    <recommendedName>
        <fullName evidence="10">Arginine biosynthesis bifunctional protein ArgJ, mitochondrial</fullName>
    </recommendedName>
    <domain>
        <recommendedName>
            <fullName evidence="10">Glutamate N-acetyltransferase</fullName>
            <shortName evidence="10">GAT</shortName>
            <ecNumber evidence="10">2.3.1.35</ecNumber>
        </recommendedName>
        <alternativeName>
            <fullName evidence="10">Ornithine acetyltransferase</fullName>
            <shortName evidence="10">OATase</shortName>
        </alternativeName>
        <alternativeName>
            <fullName evidence="10">Ornithine transacetylase</fullName>
        </alternativeName>
    </domain>
    <domain>
        <recommendedName>
            <fullName evidence="10">Amino-acid acetyltransferase</fullName>
            <ecNumber evidence="10">2.3.1.1</ecNumber>
        </recommendedName>
        <alternativeName>
            <fullName evidence="10">N-acetylglutamate synthase</fullName>
            <shortName evidence="10">AGS</shortName>
        </alternativeName>
    </domain>
    <component>
        <recommendedName>
            <fullName evidence="10">Arginine biosynthesis bifunctional protein ArgJ alpha chain</fullName>
        </recommendedName>
    </component>
    <component>
        <recommendedName>
            <fullName evidence="10">Arginine biosynthesis bifunctional protein ArgJ beta chain</fullName>
        </recommendedName>
    </component>
</protein>
<comment type="pathway">
    <text evidence="10">Amino-acid biosynthesis; L-arginine biosynthesis; N(2)-acetyl-L-ornithine from L-glutamate: step 1/4.</text>
</comment>
<feature type="binding site" evidence="10">
    <location>
        <position position="227"/>
    </location>
    <ligand>
        <name>substrate</name>
    </ligand>
</feature>
<feature type="site" description="Involved in the stabilization of negative charge on the oxyanion by the formation of the oxyanion hole" evidence="10">
    <location>
        <position position="161"/>
    </location>
</feature>
<dbReference type="SUPFAM" id="SSF56266">
    <property type="entry name" value="DmpA/ArgJ-like"/>
    <property type="match status" value="1"/>
</dbReference>
<dbReference type="FunCoup" id="A0A066WR27">
    <property type="interactions" value="142"/>
</dbReference>
<sequence>MDNKAARFVLPINKEALPRGFSVSATYGGIKAAISPKLTAPSSTSSPSAPPLDPKPDVALIVSAVPASAAGTFTQNAFKAAPVLFSSAVLSNPSNKGKVRSVLVNSGCANAVTGDQGYRDAQQCANMVQQLLSPAPGLKSSAEKGETEAKSADDTLVLSTGVIGVPLPMPVFKKTLPFLASGQILRNDEEAWYQVARAFMTTDTFPKLRTRTFQLAGMECKMVGIDKGAGMIHPAMSGPSGLHATLLGLIATDAPIEAASLQQALEHAVSRSFNCISVDGDMSTNDTILILANGQAVNQSSSSSSTAQLSPSEEISALSHPQEFAHFQSELTAFCTELSHLIVRDGEGATKFVSINVRGAPTYAHAHAIASSISTSALVKCALHGADANWGRVLCAVGYAKLPPFTGATQQGSSEAWAIDPTRVTVSFELPPTLSSSEARTADVQPLTVLENGTPQEVDEDAAARLLSLEDISIVVDLQGGSWGQQQGVREEATYWTCDFSKEYIAINGDYRS</sequence>
<dbReference type="STRING" id="1037660.A0A066WR27"/>
<organism evidence="11 12">
    <name type="scientific">Tilletiaria anomala (strain ATCC 24038 / CBS 436.72 / UBC 951)</name>
    <dbReference type="NCBI Taxonomy" id="1037660"/>
    <lineage>
        <taxon>Eukaryota</taxon>
        <taxon>Fungi</taxon>
        <taxon>Dikarya</taxon>
        <taxon>Basidiomycota</taxon>
        <taxon>Ustilaginomycotina</taxon>
        <taxon>Exobasidiomycetes</taxon>
        <taxon>Georgefischeriales</taxon>
        <taxon>Tilletiariaceae</taxon>
        <taxon>Tilletiaria</taxon>
    </lineage>
</organism>
<dbReference type="InterPro" id="IPR002813">
    <property type="entry name" value="Arg_biosynth_ArgJ"/>
</dbReference>
<dbReference type="FunFam" id="3.10.20.340:FF:000002">
    <property type="entry name" value="Arginine biosynthesis bifunctional protein ArgJ, mitochondrial"/>
    <property type="match status" value="1"/>
</dbReference>
<keyword evidence="3 10" id="KW-0055">Arginine biosynthesis</keyword>
<keyword evidence="7 10" id="KW-0496">Mitochondrion</keyword>
<keyword evidence="9 10" id="KW-0012">Acyltransferase</keyword>
<comment type="caution">
    <text evidence="11">The sequence shown here is derived from an EMBL/GenBank/DDBJ whole genome shotgun (WGS) entry which is preliminary data.</text>
</comment>
<dbReference type="EMBL" id="JMSN01000002">
    <property type="protein sequence ID" value="KDN53449.1"/>
    <property type="molecule type" value="Genomic_DNA"/>
</dbReference>
<dbReference type="NCBIfam" id="NF003802">
    <property type="entry name" value="PRK05388.1"/>
    <property type="match status" value="1"/>
</dbReference>
<dbReference type="Gene3D" id="3.60.70.12">
    <property type="entry name" value="L-amino peptidase D-ALA esterase/amidase"/>
    <property type="match status" value="1"/>
</dbReference>
<dbReference type="InterPro" id="IPR042195">
    <property type="entry name" value="ArgJ_beta_C"/>
</dbReference>
<name>A0A066WR27_TILAU</name>
<feature type="chain" id="PRO_5023354716" description="Arginine biosynthesis bifunctional protein ArgJ beta chain" evidence="10">
    <location>
        <begin position="245"/>
        <end position="513"/>
    </location>
</feature>
<dbReference type="FunFam" id="3.60.70.12:FF:000006">
    <property type="entry name" value="Arginine biosynthesis bifunctional protein ArgJ, mitochondrial"/>
    <property type="match status" value="1"/>
</dbReference>
<dbReference type="Gene3D" id="3.30.2330.10">
    <property type="entry name" value="arginine biosynthesis bifunctional protein suprefamily"/>
    <property type="match status" value="1"/>
</dbReference>
<comment type="similarity">
    <text evidence="2 10">Belongs to the ArgJ family.</text>
</comment>
<proteinExistence type="inferred from homology"/>
<feature type="binding site" evidence="10">
    <location>
        <position position="347"/>
    </location>
    <ligand>
        <name>substrate</name>
    </ligand>
</feature>
<comment type="pathway">
    <text evidence="10">Amino-acid biosynthesis; L-arginine biosynthesis; L-ornithine and N-acetyl-L-glutamate from L-glutamate and N(2)-acetyl-L-ornithine (cyclic): step 1/1.</text>
</comment>
<dbReference type="EC" id="2.3.1.1" evidence="10"/>
<keyword evidence="4 10" id="KW-0028">Amino-acid biosynthesis</keyword>
<dbReference type="Proteomes" id="UP000027361">
    <property type="component" value="Unassembled WGS sequence"/>
</dbReference>
<dbReference type="HOGENOM" id="CLU_027172_1_0_1"/>
<evidence type="ECO:0000313" key="11">
    <source>
        <dbReference type="EMBL" id="KDN53449.1"/>
    </source>
</evidence>
<dbReference type="GO" id="GO:0004358">
    <property type="term" value="F:L-glutamate N-acetyltransferase activity, acting on acetyl-L-ornithine as donor"/>
    <property type="evidence" value="ECO:0007669"/>
    <property type="project" value="UniProtKB-UniRule"/>
</dbReference>
<evidence type="ECO:0000256" key="6">
    <source>
        <dbReference type="ARBA" id="ARBA00022813"/>
    </source>
</evidence>
<feature type="binding site" evidence="10">
    <location>
        <position position="513"/>
    </location>
    <ligand>
        <name>substrate</name>
    </ligand>
</feature>
<evidence type="ECO:0000256" key="10">
    <source>
        <dbReference type="HAMAP-Rule" id="MF_03124"/>
    </source>
</evidence>
<evidence type="ECO:0000256" key="8">
    <source>
        <dbReference type="ARBA" id="ARBA00023268"/>
    </source>
</evidence>
<dbReference type="PANTHER" id="PTHR23100">
    <property type="entry name" value="ARGININE BIOSYNTHESIS BIFUNCTIONAL PROTEIN ARGJ"/>
    <property type="match status" value="1"/>
</dbReference>
<feature type="site" description="Cleavage; by autolysis" evidence="10">
    <location>
        <begin position="244"/>
        <end position="245"/>
    </location>
</feature>
<keyword evidence="5 10" id="KW-0808">Transferase</keyword>
<feature type="binding site" evidence="10">
    <location>
        <position position="245"/>
    </location>
    <ligand>
        <name>substrate</name>
    </ligand>
</feature>
<feature type="chain" id="PRO_5023354717" description="Arginine biosynthesis bifunctional protein ArgJ alpha chain" evidence="10">
    <location>
        <begin position="1"/>
        <end position="244"/>
    </location>
</feature>
<evidence type="ECO:0000256" key="9">
    <source>
        <dbReference type="ARBA" id="ARBA00023315"/>
    </source>
</evidence>